<name>A0A812UBV2_SYMPI</name>
<evidence type="ECO:0000313" key="2">
    <source>
        <dbReference type="Proteomes" id="UP000649617"/>
    </source>
</evidence>
<reference evidence="1" key="1">
    <citation type="submission" date="2021-02" db="EMBL/GenBank/DDBJ databases">
        <authorList>
            <person name="Dougan E. K."/>
            <person name="Rhodes N."/>
            <person name="Thang M."/>
            <person name="Chan C."/>
        </authorList>
    </citation>
    <scope>NUCLEOTIDE SEQUENCE</scope>
</reference>
<dbReference type="AlphaFoldDB" id="A0A812UBV2"/>
<sequence length="172" mass="19279">MAWAFARLGKPNPDFLHLLREQADADMSRFPERLLPDLAWSLVKLEAAEDDTMQKLADEAQQVTRLDGVSWMTLILSLNHANVKPRQIDKLVRNCAASLKGKIKSQTESSLLALHWLLRSVKRTKGIASFRKDIDIEISNRGLDSLDLSTMFTQEGAFLQLLPSESATFAAT</sequence>
<comment type="caution">
    <text evidence="1">The sequence shown here is derived from an EMBL/GenBank/DDBJ whole genome shotgun (WGS) entry which is preliminary data.</text>
</comment>
<evidence type="ECO:0000313" key="1">
    <source>
        <dbReference type="EMBL" id="CAE7560170.1"/>
    </source>
</evidence>
<proteinExistence type="predicted"/>
<dbReference type="EMBL" id="CAJNIZ010035557">
    <property type="protein sequence ID" value="CAE7560170.1"/>
    <property type="molecule type" value="Genomic_DNA"/>
</dbReference>
<protein>
    <submittedName>
        <fullName evidence="1">SAMHD1 protein</fullName>
    </submittedName>
</protein>
<keyword evidence="2" id="KW-1185">Reference proteome</keyword>
<organism evidence="1 2">
    <name type="scientific">Symbiodinium pilosum</name>
    <name type="common">Dinoflagellate</name>
    <dbReference type="NCBI Taxonomy" id="2952"/>
    <lineage>
        <taxon>Eukaryota</taxon>
        <taxon>Sar</taxon>
        <taxon>Alveolata</taxon>
        <taxon>Dinophyceae</taxon>
        <taxon>Suessiales</taxon>
        <taxon>Symbiodiniaceae</taxon>
        <taxon>Symbiodinium</taxon>
    </lineage>
</organism>
<dbReference type="Proteomes" id="UP000649617">
    <property type="component" value="Unassembled WGS sequence"/>
</dbReference>
<accession>A0A812UBV2</accession>
<gene>
    <name evidence="1" type="primary">SAMHD1</name>
    <name evidence="1" type="ORF">SPIL2461_LOCUS14967</name>
</gene>